<organism evidence="1 2">
    <name type="scientific">Sphaeroforma arctica JP610</name>
    <dbReference type="NCBI Taxonomy" id="667725"/>
    <lineage>
        <taxon>Eukaryota</taxon>
        <taxon>Ichthyosporea</taxon>
        <taxon>Ichthyophonida</taxon>
        <taxon>Sphaeroforma</taxon>
    </lineage>
</organism>
<dbReference type="AlphaFoldDB" id="A0A0L0FAY7"/>
<dbReference type="EMBL" id="KQ244996">
    <property type="protein sequence ID" value="KNC73909.1"/>
    <property type="molecule type" value="Genomic_DNA"/>
</dbReference>
<feature type="non-terminal residue" evidence="1">
    <location>
        <position position="80"/>
    </location>
</feature>
<name>A0A0L0FAY7_9EUKA</name>
<gene>
    <name evidence="1" type="ORF">SARC_13532</name>
</gene>
<dbReference type="GeneID" id="25914036"/>
<sequence>MRWRDGCTHTAIDRLPFWVYARQVLPQRTAFLGGLYHRTASSKTNVVRSIQCDECKIHDLPTIDQCLGYFQHSGAGEPEV</sequence>
<dbReference type="Proteomes" id="UP000054560">
    <property type="component" value="Unassembled WGS sequence"/>
</dbReference>
<evidence type="ECO:0000313" key="2">
    <source>
        <dbReference type="Proteomes" id="UP000054560"/>
    </source>
</evidence>
<evidence type="ECO:0000313" key="1">
    <source>
        <dbReference type="EMBL" id="KNC73909.1"/>
    </source>
</evidence>
<proteinExistence type="predicted"/>
<reference evidence="1 2" key="1">
    <citation type="submission" date="2011-02" db="EMBL/GenBank/DDBJ databases">
        <title>The Genome Sequence of Sphaeroforma arctica JP610.</title>
        <authorList>
            <consortium name="The Broad Institute Genome Sequencing Platform"/>
            <person name="Russ C."/>
            <person name="Cuomo C."/>
            <person name="Young S.K."/>
            <person name="Zeng Q."/>
            <person name="Gargeya S."/>
            <person name="Alvarado L."/>
            <person name="Berlin A."/>
            <person name="Chapman S.B."/>
            <person name="Chen Z."/>
            <person name="Freedman E."/>
            <person name="Gellesch M."/>
            <person name="Goldberg J."/>
            <person name="Griggs A."/>
            <person name="Gujja S."/>
            <person name="Heilman E."/>
            <person name="Heiman D."/>
            <person name="Howarth C."/>
            <person name="Mehta T."/>
            <person name="Neiman D."/>
            <person name="Pearson M."/>
            <person name="Roberts A."/>
            <person name="Saif S."/>
            <person name="Shea T."/>
            <person name="Shenoy N."/>
            <person name="Sisk P."/>
            <person name="Stolte C."/>
            <person name="Sykes S."/>
            <person name="White J."/>
            <person name="Yandava C."/>
            <person name="Burger G."/>
            <person name="Gray M.W."/>
            <person name="Holland P.W.H."/>
            <person name="King N."/>
            <person name="Lang F.B.F."/>
            <person name="Roger A.J."/>
            <person name="Ruiz-Trillo I."/>
            <person name="Haas B."/>
            <person name="Nusbaum C."/>
            <person name="Birren B."/>
        </authorList>
    </citation>
    <scope>NUCLEOTIDE SEQUENCE [LARGE SCALE GENOMIC DNA]</scope>
    <source>
        <strain evidence="1 2">JP610</strain>
    </source>
</reference>
<keyword evidence="2" id="KW-1185">Reference proteome</keyword>
<dbReference type="RefSeq" id="XP_014147811.1">
    <property type="nucleotide sequence ID" value="XM_014292336.1"/>
</dbReference>
<protein>
    <submittedName>
        <fullName evidence="1">Uncharacterized protein</fullName>
    </submittedName>
</protein>
<accession>A0A0L0FAY7</accession>